<dbReference type="AlphaFoldDB" id="A0A068LXU3"/>
<protein>
    <submittedName>
        <fullName evidence="1">Uncharacterized protein</fullName>
    </submittedName>
</protein>
<dbReference type="EMBL" id="CP007740">
    <property type="protein sequence ID" value="AIE61753.1"/>
    <property type="molecule type" value="Genomic_DNA"/>
</dbReference>
<evidence type="ECO:0000313" key="2">
    <source>
        <dbReference type="Proteomes" id="UP000027602"/>
    </source>
</evidence>
<dbReference type="HOGENOM" id="CLU_3324542_0_0_9"/>
<dbReference type="KEGG" id="bmet:BMMGA3_17030"/>
<evidence type="ECO:0000313" key="1">
    <source>
        <dbReference type="EMBL" id="AIE61753.1"/>
    </source>
</evidence>
<sequence length="38" mass="4331">MNLTLKSQEVRSLFLLGGRLGKIDTAAFYCRWASRAEK</sequence>
<accession>A0A068LXU3</accession>
<keyword evidence="1" id="KW-0614">Plasmid</keyword>
<organism evidence="1 2">
    <name type="scientific">Bacillus methanolicus (strain MGA3 / ATCC 53907)</name>
    <dbReference type="NCBI Taxonomy" id="796606"/>
    <lineage>
        <taxon>Bacteria</taxon>
        <taxon>Bacillati</taxon>
        <taxon>Bacillota</taxon>
        <taxon>Bacilli</taxon>
        <taxon>Bacillales</taxon>
        <taxon>Bacillaceae</taxon>
        <taxon>Bacillus</taxon>
    </lineage>
</organism>
<name>A0A068LXU3_BACMM</name>
<dbReference type="Proteomes" id="UP000027602">
    <property type="component" value="Plasmid pBM69"/>
</dbReference>
<reference evidence="1 2" key="1">
    <citation type="journal article" date="2015" name="BMC Genomics">
        <title>Transcriptome analysis of thermophilic methylotrophic Bacillus methanolicus MGA3 using RNA-sequencing provides detailed insights into its previously uncharted transcriptional landscape.</title>
        <authorList>
            <person name="Irla M."/>
            <person name="Neshat A."/>
            <person name="Brautaset T."/>
            <person name="Ruckert C."/>
            <person name="Kalinowski J."/>
            <person name="Wendisch V.F."/>
        </authorList>
    </citation>
    <scope>NUCLEOTIDE SEQUENCE [LARGE SCALE GENOMIC DNA]</scope>
    <source>
        <strain evidence="2">MGA3 / ATCC 53907</strain>
        <plasmid evidence="2">Plasmid pBM69</plasmid>
    </source>
</reference>
<keyword evidence="2" id="KW-1185">Reference proteome</keyword>
<geneLocation type="plasmid" evidence="1 2">
    <name>pBM69</name>
</geneLocation>
<gene>
    <name evidence="1" type="ORF">BMMGA3_17030</name>
</gene>
<proteinExistence type="predicted"/>